<keyword evidence="4" id="KW-1185">Reference proteome</keyword>
<comment type="similarity">
    <text evidence="1">Belongs to the mTERF family.</text>
</comment>
<keyword evidence="3" id="KW-0175">Coiled coil</keyword>
<name>A0A6J0BF36_NEOLC</name>
<dbReference type="PANTHER" id="PTHR15437">
    <property type="entry name" value="TRANSCRIPTION TERMINATION FACTOR, MITOCHONDRIAL"/>
    <property type="match status" value="1"/>
</dbReference>
<dbReference type="AlphaFoldDB" id="A0A6J0BF36"/>
<dbReference type="InterPro" id="IPR038538">
    <property type="entry name" value="MTERF_sf"/>
</dbReference>
<dbReference type="PANTHER" id="PTHR15437:SF7">
    <property type="entry name" value="TRANSCRIPTION TERMINATION FACTOR 5, MITOCHONDRIAL"/>
    <property type="match status" value="1"/>
</dbReference>
<proteinExistence type="inferred from homology"/>
<keyword evidence="2" id="KW-0809">Transit peptide</keyword>
<feature type="coiled-coil region" evidence="3">
    <location>
        <begin position="223"/>
        <end position="250"/>
    </location>
</feature>
<dbReference type="Gene3D" id="1.25.70.10">
    <property type="entry name" value="Transcription termination factor 3, mitochondrial"/>
    <property type="match status" value="1"/>
</dbReference>
<dbReference type="RefSeq" id="XP_015512323.2">
    <property type="nucleotide sequence ID" value="XM_015656837.2"/>
</dbReference>
<evidence type="ECO:0000256" key="1">
    <source>
        <dbReference type="ARBA" id="ARBA00007692"/>
    </source>
</evidence>
<gene>
    <name evidence="5" type="primary">LOC107218819</name>
</gene>
<dbReference type="GO" id="GO:0005759">
    <property type="term" value="C:mitochondrial matrix"/>
    <property type="evidence" value="ECO:0007669"/>
    <property type="project" value="TreeGrafter"/>
</dbReference>
<evidence type="ECO:0000256" key="3">
    <source>
        <dbReference type="SAM" id="Coils"/>
    </source>
</evidence>
<organism evidence="5">
    <name type="scientific">Neodiprion lecontei</name>
    <name type="common">Redheaded pine sawfly</name>
    <dbReference type="NCBI Taxonomy" id="441921"/>
    <lineage>
        <taxon>Eukaryota</taxon>
        <taxon>Metazoa</taxon>
        <taxon>Ecdysozoa</taxon>
        <taxon>Arthropoda</taxon>
        <taxon>Hexapoda</taxon>
        <taxon>Insecta</taxon>
        <taxon>Pterygota</taxon>
        <taxon>Neoptera</taxon>
        <taxon>Endopterygota</taxon>
        <taxon>Hymenoptera</taxon>
        <taxon>Tenthredinoidea</taxon>
        <taxon>Diprionidae</taxon>
        <taxon>Diprioninae</taxon>
        <taxon>Neodiprion</taxon>
    </lineage>
</organism>
<dbReference type="GO" id="GO:0003676">
    <property type="term" value="F:nucleic acid binding"/>
    <property type="evidence" value="ECO:0007669"/>
    <property type="project" value="InterPro"/>
</dbReference>
<evidence type="ECO:0000256" key="2">
    <source>
        <dbReference type="ARBA" id="ARBA00022946"/>
    </source>
</evidence>
<dbReference type="GO" id="GO:0006393">
    <property type="term" value="P:termination of mitochondrial transcription"/>
    <property type="evidence" value="ECO:0007669"/>
    <property type="project" value="TreeGrafter"/>
</dbReference>
<dbReference type="FunCoup" id="A0A6J0BF36">
    <property type="interactions" value="107"/>
</dbReference>
<dbReference type="Proteomes" id="UP000829291">
    <property type="component" value="Chromosome 2"/>
</dbReference>
<dbReference type="GeneID" id="107218819"/>
<dbReference type="InterPro" id="IPR003690">
    <property type="entry name" value="MTERF"/>
</dbReference>
<dbReference type="InParanoid" id="A0A6J0BF36"/>
<evidence type="ECO:0000313" key="4">
    <source>
        <dbReference type="Proteomes" id="UP000829291"/>
    </source>
</evidence>
<dbReference type="KEGG" id="nlo:107218819"/>
<accession>A0A6J0BF36</accession>
<sequence length="529" mass="61160">MLRFTLKNWLTNNQQCLKTTIFHVTKMTQISATIENQCNNSTTNATVEKMKFLVKLLKIDTREARHYLKANQLLRMVPNEQIAETYALCLKYGIGNEVKDIIGVISLKASTLERRITYFQELGCTKLLANILKPFMTGCEYSLQQFQDWNLLPADVDIAKNIFSVLNKPPPDVPCLDSLKKSNSIHTYRSICLEHYLKWRLEYTEKELSKLTAVIQKFRYFSIRSIEEVIDCLENELEFSKAKIKQANFLLRADATNIKQLLTTYKQVAGSDMKPLLIKNPKLLDVKADLIPARLEILKKHGVTESALKVYPTILLLSKETIESRLKEIQSIPELRGFLDHQRLLLLILYLRKAKDRLQFMKEHNVKSISLFTLSSSSVYFNRQLEEGLVRAKGTDLLQFLSKNTGASQASIHRSLQKNSMWLHAPFIHVVDTYFYLIERNYTNEDILNNVHILLYKSSRVEQVLEKIESDESEKSNNWSPSQKLALCVYYIEKKFHFSGLGVLEDTPEQHLLTSDQVTKNQVLKEEGK</sequence>
<protein>
    <submittedName>
        <fullName evidence="5">Transcription termination factor 5, mitochondrial</fullName>
    </submittedName>
</protein>
<evidence type="ECO:0000313" key="5">
    <source>
        <dbReference type="RefSeq" id="XP_015512323.2"/>
    </source>
</evidence>
<reference evidence="5" key="1">
    <citation type="submission" date="2025-08" db="UniProtKB">
        <authorList>
            <consortium name="RefSeq"/>
        </authorList>
    </citation>
    <scope>IDENTIFICATION</scope>
    <source>
        <tissue evidence="5">Thorax and Abdomen</tissue>
    </source>
</reference>
<dbReference type="OrthoDB" id="10064535at2759"/>